<evidence type="ECO:0000313" key="6">
    <source>
        <dbReference type="EMBL" id="GAA5513366.1"/>
    </source>
</evidence>
<dbReference type="CDD" id="cd02856">
    <property type="entry name" value="E_set_GDE_Isoamylase_N"/>
    <property type="match status" value="1"/>
</dbReference>
<dbReference type="InterPro" id="IPR011837">
    <property type="entry name" value="Glycogen_debranch_GlgX"/>
</dbReference>
<comment type="caution">
    <text evidence="6">The sequence shown here is derived from an EMBL/GenBank/DDBJ whole genome shotgun (WGS) entry which is preliminary data.</text>
</comment>
<dbReference type="PANTHER" id="PTHR43002">
    <property type="entry name" value="GLYCOGEN DEBRANCHING ENZYME"/>
    <property type="match status" value="1"/>
</dbReference>
<dbReference type="InterPro" id="IPR006047">
    <property type="entry name" value="GH13_cat_dom"/>
</dbReference>
<dbReference type="InterPro" id="IPR013780">
    <property type="entry name" value="Glyco_hydro_b"/>
</dbReference>
<name>A0ABP9W8P5_9DEIO</name>
<dbReference type="SUPFAM" id="SSF81296">
    <property type="entry name" value="E set domains"/>
    <property type="match status" value="1"/>
</dbReference>
<dbReference type="NCBIfam" id="TIGR02100">
    <property type="entry name" value="glgX_debranch"/>
    <property type="match status" value="1"/>
</dbReference>
<dbReference type="EMBL" id="BAABRP010000007">
    <property type="protein sequence ID" value="GAA5513366.1"/>
    <property type="molecule type" value="Genomic_DNA"/>
</dbReference>
<keyword evidence="2" id="KW-0378">Hydrolase</keyword>
<dbReference type="Proteomes" id="UP001401887">
    <property type="component" value="Unassembled WGS sequence"/>
</dbReference>
<protein>
    <submittedName>
        <fullName evidence="6">Glycogen operon protein GlgX homolog</fullName>
    </submittedName>
</protein>
<dbReference type="InterPro" id="IPR014756">
    <property type="entry name" value="Ig_E-set"/>
</dbReference>
<dbReference type="CDD" id="cd11326">
    <property type="entry name" value="AmyAc_Glg_debranch"/>
    <property type="match status" value="1"/>
</dbReference>
<evidence type="ECO:0000259" key="5">
    <source>
        <dbReference type="SMART" id="SM00642"/>
    </source>
</evidence>
<dbReference type="Gene3D" id="2.60.40.10">
    <property type="entry name" value="Immunoglobulins"/>
    <property type="match status" value="1"/>
</dbReference>
<reference evidence="6 7" key="1">
    <citation type="submission" date="2024-02" db="EMBL/GenBank/DDBJ databases">
        <title>Deinococcus carri NBRC 110142.</title>
        <authorList>
            <person name="Ichikawa N."/>
            <person name="Katano-Makiyama Y."/>
            <person name="Hidaka K."/>
        </authorList>
    </citation>
    <scope>NUCLEOTIDE SEQUENCE [LARGE SCALE GENOMIC DNA]</scope>
    <source>
        <strain evidence="6 7">NBRC 110142</strain>
    </source>
</reference>
<keyword evidence="7" id="KW-1185">Reference proteome</keyword>
<accession>A0ABP9W8P5</accession>
<feature type="region of interest" description="Disordered" evidence="4">
    <location>
        <begin position="1"/>
        <end position="23"/>
    </location>
</feature>
<dbReference type="InterPro" id="IPR004193">
    <property type="entry name" value="Glyco_hydro_13_N"/>
</dbReference>
<dbReference type="SMART" id="SM00642">
    <property type="entry name" value="Aamy"/>
    <property type="match status" value="1"/>
</dbReference>
<dbReference type="SUPFAM" id="SSF51445">
    <property type="entry name" value="(Trans)glycosidases"/>
    <property type="match status" value="1"/>
</dbReference>
<dbReference type="Pfam" id="PF00128">
    <property type="entry name" value="Alpha-amylase"/>
    <property type="match status" value="1"/>
</dbReference>
<organism evidence="6 7">
    <name type="scientific">Deinococcus carri</name>
    <dbReference type="NCBI Taxonomy" id="1211323"/>
    <lineage>
        <taxon>Bacteria</taxon>
        <taxon>Thermotogati</taxon>
        <taxon>Deinococcota</taxon>
        <taxon>Deinococci</taxon>
        <taxon>Deinococcales</taxon>
        <taxon>Deinococcaceae</taxon>
        <taxon>Deinococcus</taxon>
    </lineage>
</organism>
<dbReference type="Gene3D" id="3.20.20.80">
    <property type="entry name" value="Glycosidases"/>
    <property type="match status" value="1"/>
</dbReference>
<dbReference type="InterPro" id="IPR013783">
    <property type="entry name" value="Ig-like_fold"/>
</dbReference>
<evidence type="ECO:0000256" key="4">
    <source>
        <dbReference type="SAM" id="MobiDB-lite"/>
    </source>
</evidence>
<evidence type="ECO:0000256" key="2">
    <source>
        <dbReference type="ARBA" id="ARBA00022801"/>
    </source>
</evidence>
<comment type="similarity">
    <text evidence="1">Belongs to the glycosyl hydrolase 13 family.</text>
</comment>
<proteinExistence type="inferred from homology"/>
<evidence type="ECO:0000256" key="3">
    <source>
        <dbReference type="ARBA" id="ARBA00023295"/>
    </source>
</evidence>
<evidence type="ECO:0000256" key="1">
    <source>
        <dbReference type="ARBA" id="ARBA00008061"/>
    </source>
</evidence>
<evidence type="ECO:0000313" key="7">
    <source>
        <dbReference type="Proteomes" id="UP001401887"/>
    </source>
</evidence>
<dbReference type="InterPro" id="IPR017853">
    <property type="entry name" value="GH"/>
</dbReference>
<dbReference type="Pfam" id="PF02922">
    <property type="entry name" value="CBM_48"/>
    <property type="match status" value="1"/>
</dbReference>
<dbReference type="Gene3D" id="2.60.40.1180">
    <property type="entry name" value="Golgi alpha-mannosidase II"/>
    <property type="match status" value="1"/>
</dbReference>
<sequence length="745" mass="83099">MSTFLNESGRAPVEASMTTTEPLPQTAEAAQPRLLPGHPYPLGATWDGQGTNFALYSENAAGVDLCLFDEDGTETRYPLGERTAFVWHGYLPDIGPGQRYGYRVHGEYAPAQGLRFNPNVVLLDPYAKALDGTERFDAGVFGYVPGGEDTVMQTEEQRGAPLGVVIDPGFNWVGDVKPNIPFHQSVIYEAHVKGLTMTHPDVPEALRGTYAGVATEPILTYLRELGITAIEFLPVHQHVDDPFLLDKGLTNYWGYSTLAFFAPDVRYSAAARRGDPAGAVPEFKNMVRALHDAGIEVILDVVYNHTAEGNHMGPTMSFKGIDNPTYYRLVADNPRFYFDYTGTGNSLNVRHPQTLQLIMDSLRYWVTEMHVDGFRFDLASTLARGLHEVDQLSGFFTIIHQDPVISRVKLIAEPWDVGEGGYQVGNFPVNWAEWNGIYRDDMRAFWKGEGGLASEIGYRLTGSSDLYQNDGRKPYASINFVTAHDGFTLRDSVTYEQKHNEANGEGNQDGHNHNITWNCGVEGETDDPEVGRLRRQQQRNFLATLLLGQGTPMLLGGDEIGRTQKGNNNAYCQDNEISWYDWQNVDEALLALTRKLIALRKSHPALHRRKFFSGRTIRGEDVRDIVWLRFDGAEMTDEDWNNPETQSLGMFLAGDGLDDVDPAGQPLRDDHLLLLLSSSYVDLPFRLPELGGCQKWELLLDTTDDAAQEQVDAGQETSLRARSVKLYRCSQTTPKENQAGEDHPA</sequence>
<keyword evidence="3" id="KW-0326">Glycosidase</keyword>
<feature type="domain" description="Glycosyl hydrolase family 13 catalytic" evidence="5">
    <location>
        <begin position="185"/>
        <end position="600"/>
    </location>
</feature>
<gene>
    <name evidence="6" type="primary">glgX</name>
    <name evidence="6" type="ORF">Dcar01_02099</name>
</gene>
<dbReference type="SUPFAM" id="SSF51011">
    <property type="entry name" value="Glycosyl hydrolase domain"/>
    <property type="match status" value="1"/>
</dbReference>
<dbReference type="InterPro" id="IPR044505">
    <property type="entry name" value="GlgX_Isoamylase_N_E_set"/>
</dbReference>